<comment type="subcellular location">
    <subcellularLocation>
        <location evidence="1">Endomembrane system</location>
        <topology evidence="1">Multi-pass membrane protein</topology>
    </subcellularLocation>
</comment>
<proteinExistence type="inferred from homology"/>
<feature type="transmembrane region" description="Helical" evidence="8">
    <location>
        <begin position="454"/>
        <end position="473"/>
    </location>
</feature>
<organism evidence="9 10">
    <name type="scientific">Microbotryum saponariae</name>
    <dbReference type="NCBI Taxonomy" id="289078"/>
    <lineage>
        <taxon>Eukaryota</taxon>
        <taxon>Fungi</taxon>
        <taxon>Dikarya</taxon>
        <taxon>Basidiomycota</taxon>
        <taxon>Pucciniomycotina</taxon>
        <taxon>Microbotryomycetes</taxon>
        <taxon>Microbotryales</taxon>
        <taxon>Microbotryaceae</taxon>
        <taxon>Microbotryum</taxon>
    </lineage>
</organism>
<keyword evidence="5 8" id="KW-1133">Transmembrane helix</keyword>
<feature type="compositionally biased region" description="Polar residues" evidence="7">
    <location>
        <begin position="324"/>
        <end position="335"/>
    </location>
</feature>
<feature type="transmembrane region" description="Helical" evidence="8">
    <location>
        <begin position="400"/>
        <end position="419"/>
    </location>
</feature>
<dbReference type="GO" id="GO:0012505">
    <property type="term" value="C:endomembrane system"/>
    <property type="evidence" value="ECO:0007669"/>
    <property type="project" value="UniProtKB-SubCell"/>
</dbReference>
<feature type="region of interest" description="Disordered" evidence="7">
    <location>
        <begin position="1"/>
        <end position="23"/>
    </location>
</feature>
<dbReference type="STRING" id="289078.A0A2X0L9U2"/>
<protein>
    <submittedName>
        <fullName evidence="9">BZ3500_MvSof-1268-A1-R1_Chr11-3g03605 protein</fullName>
    </submittedName>
</protein>
<feature type="transmembrane region" description="Helical" evidence="8">
    <location>
        <begin position="245"/>
        <end position="265"/>
    </location>
</feature>
<reference evidence="10" key="1">
    <citation type="submission" date="2016-10" db="EMBL/GenBank/DDBJ databases">
        <authorList>
            <person name="Jeantristanb JTB J.-T."/>
            <person name="Ricardo R."/>
        </authorList>
    </citation>
    <scope>NUCLEOTIDE SEQUENCE [LARGE SCALE GENOMIC DNA]</scope>
</reference>
<feature type="transmembrane region" description="Helical" evidence="8">
    <location>
        <begin position="519"/>
        <end position="538"/>
    </location>
</feature>
<dbReference type="InterPro" id="IPR036259">
    <property type="entry name" value="MFS_trans_sf"/>
</dbReference>
<keyword evidence="3" id="KW-0813">Transport</keyword>
<evidence type="ECO:0000313" key="9">
    <source>
        <dbReference type="EMBL" id="SCZ95104.1"/>
    </source>
</evidence>
<feature type="region of interest" description="Disordered" evidence="7">
    <location>
        <begin position="301"/>
        <end position="348"/>
    </location>
</feature>
<dbReference type="InterPro" id="IPR011701">
    <property type="entry name" value="MFS"/>
</dbReference>
<evidence type="ECO:0000256" key="7">
    <source>
        <dbReference type="SAM" id="MobiDB-lite"/>
    </source>
</evidence>
<evidence type="ECO:0000256" key="3">
    <source>
        <dbReference type="ARBA" id="ARBA00022448"/>
    </source>
</evidence>
<feature type="transmembrane region" description="Helical" evidence="8">
    <location>
        <begin position="165"/>
        <end position="196"/>
    </location>
</feature>
<dbReference type="InterPro" id="IPR051788">
    <property type="entry name" value="MFS_Transporter"/>
</dbReference>
<name>A0A2X0L9U2_9BASI</name>
<evidence type="ECO:0000256" key="8">
    <source>
        <dbReference type="SAM" id="Phobius"/>
    </source>
</evidence>
<comment type="similarity">
    <text evidence="2">Belongs to the major facilitator superfamily.</text>
</comment>
<gene>
    <name evidence="9" type="ORF">BZ3500_MVSOF-1268-A1-R1_CHR11-3G03605</name>
</gene>
<dbReference type="Pfam" id="PF07690">
    <property type="entry name" value="MFS_1"/>
    <property type="match status" value="1"/>
</dbReference>
<evidence type="ECO:0000256" key="5">
    <source>
        <dbReference type="ARBA" id="ARBA00022989"/>
    </source>
</evidence>
<dbReference type="FunFam" id="1.20.1250.20:FF:000286">
    <property type="entry name" value="MFS efflux transporter"/>
    <property type="match status" value="1"/>
</dbReference>
<keyword evidence="6 8" id="KW-0472">Membrane</keyword>
<keyword evidence="4 8" id="KW-0812">Transmembrane</keyword>
<dbReference type="PANTHER" id="PTHR23514">
    <property type="entry name" value="BYPASS OF STOP CODON PROTEIN 6"/>
    <property type="match status" value="1"/>
</dbReference>
<dbReference type="SUPFAM" id="SSF103473">
    <property type="entry name" value="MFS general substrate transporter"/>
    <property type="match status" value="1"/>
</dbReference>
<keyword evidence="10" id="KW-1185">Reference proteome</keyword>
<feature type="transmembrane region" description="Helical" evidence="8">
    <location>
        <begin position="120"/>
        <end position="145"/>
    </location>
</feature>
<dbReference type="GO" id="GO:0022857">
    <property type="term" value="F:transmembrane transporter activity"/>
    <property type="evidence" value="ECO:0007669"/>
    <property type="project" value="InterPro"/>
</dbReference>
<feature type="transmembrane region" description="Helical" evidence="8">
    <location>
        <begin position="485"/>
        <end position="507"/>
    </location>
</feature>
<feature type="transmembrane region" description="Helical" evidence="8">
    <location>
        <begin position="431"/>
        <end position="448"/>
    </location>
</feature>
<accession>A0A2X0L9U2</accession>
<evidence type="ECO:0000256" key="2">
    <source>
        <dbReference type="ARBA" id="ARBA00008335"/>
    </source>
</evidence>
<evidence type="ECO:0000256" key="4">
    <source>
        <dbReference type="ARBA" id="ARBA00022692"/>
    </source>
</evidence>
<dbReference type="AlphaFoldDB" id="A0A2X0L9U2"/>
<dbReference type="PANTHER" id="PTHR23514:SF3">
    <property type="entry name" value="BYPASS OF STOP CODON PROTEIN 6"/>
    <property type="match status" value="1"/>
</dbReference>
<evidence type="ECO:0000256" key="6">
    <source>
        <dbReference type="ARBA" id="ARBA00023136"/>
    </source>
</evidence>
<dbReference type="Proteomes" id="UP000249723">
    <property type="component" value="Unassembled WGS sequence"/>
</dbReference>
<feature type="transmembrane region" description="Helical" evidence="8">
    <location>
        <begin position="366"/>
        <end position="388"/>
    </location>
</feature>
<feature type="compositionally biased region" description="Basic and acidic residues" evidence="7">
    <location>
        <begin position="308"/>
        <end position="321"/>
    </location>
</feature>
<dbReference type="OrthoDB" id="413079at2759"/>
<sequence>MELDYANTSPASRGATSSQVPKEDRRDLFIKEASCESSTVPFRSAPPTTYRPANSLGVLSCLGHATMVCAGWSDSSSGPLIPYIQVCLSESCVEGNAGLSSAADCSHLRRATSSLLARQAYFGVSYTVVSMLFIGQMVGFLTAGFSNSYWTEKYGLGKVIAVGSIIQLFGFVFLIPAFAFPVMPVCYVLLGFGMALQDAQANTYIATLPNVEFKMGLLHASYGFGALICPLAATAFASSGIRFSYFYSVSIGVASLNAAILLYAFKFSYRIPKVQPAPLTTTPPNEWEAENGAIELESISRNGLPGADRNDLTDSKERGEDGTGTPSSANGQRSFQYPPGPSLEGGVLPPGKDKGILRQTLENRTVWICCLFILVYVGAEVSMGGWIVTFLIDNRNGGPSAGYVATGFWGGLTLGRAVTSPFNVWFGEKRVIWLYLFIATGLEFAIWFSRDFVGNAVTVALVGFLLGPIYPITMSICTKVLPRSLHASGIGFIAAAGQAGSAIFPFLTGALAQRFSPAALQPVLITLFVVQALIWIFCPSPDRKKE</sequence>
<dbReference type="Gene3D" id="1.20.1250.20">
    <property type="entry name" value="MFS general substrate transporter like domains"/>
    <property type="match status" value="2"/>
</dbReference>
<dbReference type="EMBL" id="FMWP01000060">
    <property type="protein sequence ID" value="SCZ95104.1"/>
    <property type="molecule type" value="Genomic_DNA"/>
</dbReference>
<evidence type="ECO:0000256" key="1">
    <source>
        <dbReference type="ARBA" id="ARBA00004127"/>
    </source>
</evidence>
<evidence type="ECO:0000313" key="10">
    <source>
        <dbReference type="Proteomes" id="UP000249723"/>
    </source>
</evidence>
<feature type="compositionally biased region" description="Polar residues" evidence="7">
    <location>
        <begin position="1"/>
        <end position="20"/>
    </location>
</feature>
<dbReference type="GO" id="GO:0016020">
    <property type="term" value="C:membrane"/>
    <property type="evidence" value="ECO:0007669"/>
    <property type="project" value="TreeGrafter"/>
</dbReference>
<feature type="transmembrane region" description="Helical" evidence="8">
    <location>
        <begin position="217"/>
        <end position="239"/>
    </location>
</feature>